<dbReference type="SUPFAM" id="SSF55811">
    <property type="entry name" value="Nudix"/>
    <property type="match status" value="1"/>
</dbReference>
<comment type="catalytic activity">
    <reaction evidence="9">
        <text>a 5'-end NAD(+)-phospho-ribonucleoside in mRNA + H2O = a 5'-end phospho-adenosine-phospho-ribonucleoside in mRNA + beta-nicotinamide D-ribonucleotide + 2 H(+)</text>
        <dbReference type="Rhea" id="RHEA:60876"/>
        <dbReference type="Rhea" id="RHEA-COMP:15698"/>
        <dbReference type="Rhea" id="RHEA-COMP:15719"/>
        <dbReference type="ChEBI" id="CHEBI:14649"/>
        <dbReference type="ChEBI" id="CHEBI:15377"/>
        <dbReference type="ChEBI" id="CHEBI:15378"/>
        <dbReference type="ChEBI" id="CHEBI:144029"/>
        <dbReference type="ChEBI" id="CHEBI:144051"/>
    </reaction>
    <physiologicalReaction direction="left-to-right" evidence="9">
        <dbReference type="Rhea" id="RHEA:60877"/>
    </physiologicalReaction>
</comment>
<dbReference type="InterPro" id="IPR049734">
    <property type="entry name" value="NudC-like_C"/>
</dbReference>
<evidence type="ECO:0000256" key="6">
    <source>
        <dbReference type="ARBA" id="ARBA00022801"/>
    </source>
</evidence>
<dbReference type="PRINTS" id="PR00502">
    <property type="entry name" value="NUDIXFAMILY"/>
</dbReference>
<dbReference type="PROSITE" id="PS51462">
    <property type="entry name" value="NUDIX"/>
    <property type="match status" value="1"/>
</dbReference>
<dbReference type="GO" id="GO:0046872">
    <property type="term" value="F:metal ion binding"/>
    <property type="evidence" value="ECO:0007669"/>
    <property type="project" value="UniProtKB-KW"/>
</dbReference>
<dbReference type="Proteomes" id="UP000464374">
    <property type="component" value="Chromosome"/>
</dbReference>
<organism evidence="12 13">
    <name type="scientific">Treponema vincentii</name>
    <dbReference type="NCBI Taxonomy" id="69710"/>
    <lineage>
        <taxon>Bacteria</taxon>
        <taxon>Pseudomonadati</taxon>
        <taxon>Spirochaetota</taxon>
        <taxon>Spirochaetia</taxon>
        <taxon>Spirochaetales</taxon>
        <taxon>Treponemataceae</taxon>
        <taxon>Treponema</taxon>
    </lineage>
</organism>
<dbReference type="InterPro" id="IPR050241">
    <property type="entry name" value="NAD-cap_RNA_hydrolase_NudC"/>
</dbReference>
<dbReference type="GO" id="GO:0019677">
    <property type="term" value="P:NAD+ catabolic process"/>
    <property type="evidence" value="ECO:0007669"/>
    <property type="project" value="TreeGrafter"/>
</dbReference>
<evidence type="ECO:0000256" key="5">
    <source>
        <dbReference type="ARBA" id="ARBA00022723"/>
    </source>
</evidence>
<dbReference type="NCBIfam" id="NF001299">
    <property type="entry name" value="PRK00241.1"/>
    <property type="match status" value="1"/>
</dbReference>
<sequence length="263" mass="29144">MALIDCPDGADFEFGVLIQKKNIFILGNGQLPNGNEVSKALKKYNDSDILGLYGEKAYHTFAAALSPEAAGSKGFKQIPYRNLFITEPAEHAAIVARAALLLDWLHHTKYCSSCGSRLYLSTTETALECPQCRRIWYPVLAPCIIVLISKGEQILLARHVQHISDLYTCIAGFIEAGETAEEAVAREIREEVGLTVKNIRYRGSQGWPYPNQLMLAFRAEYVSGDITVQKEELSDAAWFTRDALPPIPLPGSAAYDLICGDWF</sequence>
<evidence type="ECO:0000256" key="3">
    <source>
        <dbReference type="ARBA" id="ARBA00009595"/>
    </source>
</evidence>
<reference evidence="12 13" key="1">
    <citation type="submission" date="2020-01" db="EMBL/GenBank/DDBJ databases">
        <title>Complete genome sequence of a human oral phylogroup 1 Treponema sp. strain ATCC 700766, originally isolated from periodontitis dental plaque.</title>
        <authorList>
            <person name="Chan Y."/>
            <person name="Huo Y.-B."/>
            <person name="Yu X.-L."/>
            <person name="Zeng H."/>
            <person name="Leung W.-K."/>
            <person name="Watt R.M."/>
        </authorList>
    </citation>
    <scope>NUCLEOTIDE SEQUENCE [LARGE SCALE GENOMIC DNA]</scope>
    <source>
        <strain evidence="12 13">OMZ 804</strain>
    </source>
</reference>
<feature type="domain" description="Nudix hydrolase" evidence="11">
    <location>
        <begin position="138"/>
        <end position="263"/>
    </location>
</feature>
<dbReference type="PROSITE" id="PS00893">
    <property type="entry name" value="NUDIX_BOX"/>
    <property type="match status" value="1"/>
</dbReference>
<keyword evidence="8" id="KW-0520">NAD</keyword>
<dbReference type="GO" id="GO:0005829">
    <property type="term" value="C:cytosol"/>
    <property type="evidence" value="ECO:0007669"/>
    <property type="project" value="TreeGrafter"/>
</dbReference>
<dbReference type="Pfam" id="PF00293">
    <property type="entry name" value="NUDIX"/>
    <property type="match status" value="1"/>
</dbReference>
<dbReference type="Gene3D" id="3.90.79.20">
    <property type="match status" value="1"/>
</dbReference>
<dbReference type="GO" id="GO:0035529">
    <property type="term" value="F:NADH pyrophosphatase activity"/>
    <property type="evidence" value="ECO:0007669"/>
    <property type="project" value="TreeGrafter"/>
</dbReference>
<keyword evidence="5" id="KW-0479">Metal-binding</keyword>
<dbReference type="RefSeq" id="WP_162662523.1">
    <property type="nucleotide sequence ID" value="NZ_CP048020.1"/>
</dbReference>
<comment type="similarity">
    <text evidence="3">Belongs to the Nudix hydrolase family. NudC subfamily.</text>
</comment>
<keyword evidence="7" id="KW-0460">Magnesium</keyword>
<keyword evidence="6 10" id="KW-0378">Hydrolase</keyword>
<proteinExistence type="inferred from homology"/>
<dbReference type="InterPro" id="IPR000086">
    <property type="entry name" value="NUDIX_hydrolase_dom"/>
</dbReference>
<evidence type="ECO:0000256" key="4">
    <source>
        <dbReference type="ARBA" id="ARBA00012381"/>
    </source>
</evidence>
<dbReference type="CDD" id="cd03429">
    <property type="entry name" value="NUDIX_NADH_pyrophosphatase_Nudt13"/>
    <property type="match status" value="1"/>
</dbReference>
<dbReference type="InterPro" id="IPR020084">
    <property type="entry name" value="NUDIX_hydrolase_CS"/>
</dbReference>
<dbReference type="KEGG" id="trz:GWP43_02765"/>
<dbReference type="InterPro" id="IPR020476">
    <property type="entry name" value="Nudix_hydrolase"/>
</dbReference>
<dbReference type="PANTHER" id="PTHR42904">
    <property type="entry name" value="NUDIX HYDROLASE, NUDC SUBFAMILY"/>
    <property type="match status" value="1"/>
</dbReference>
<dbReference type="PANTHER" id="PTHR42904:SF6">
    <property type="entry name" value="NAD-CAPPED RNA HYDROLASE NUDT12"/>
    <property type="match status" value="1"/>
</dbReference>
<protein>
    <recommendedName>
        <fullName evidence="4">NAD(+) diphosphatase</fullName>
        <ecNumber evidence="4">3.6.1.22</ecNumber>
    </recommendedName>
</protein>
<comment type="cofactor">
    <cofactor evidence="1">
        <name>Mg(2+)</name>
        <dbReference type="ChEBI" id="CHEBI:18420"/>
    </cofactor>
</comment>
<dbReference type="Gene3D" id="3.90.79.10">
    <property type="entry name" value="Nucleoside Triphosphate Pyrophosphohydrolase"/>
    <property type="match status" value="1"/>
</dbReference>
<gene>
    <name evidence="12" type="primary">nudC</name>
    <name evidence="12" type="ORF">GWP43_02765</name>
</gene>
<evidence type="ECO:0000256" key="10">
    <source>
        <dbReference type="RuleBase" id="RU003476"/>
    </source>
</evidence>
<evidence type="ECO:0000259" key="11">
    <source>
        <dbReference type="PROSITE" id="PS51462"/>
    </source>
</evidence>
<dbReference type="EC" id="3.6.1.22" evidence="4"/>
<evidence type="ECO:0000256" key="2">
    <source>
        <dbReference type="ARBA" id="ARBA00001947"/>
    </source>
</evidence>
<dbReference type="GO" id="GO:0006742">
    <property type="term" value="P:NADP+ catabolic process"/>
    <property type="evidence" value="ECO:0007669"/>
    <property type="project" value="TreeGrafter"/>
</dbReference>
<evidence type="ECO:0000313" key="13">
    <source>
        <dbReference type="Proteomes" id="UP000464374"/>
    </source>
</evidence>
<name>A0A6P1XYX5_9SPIR</name>
<comment type="cofactor">
    <cofactor evidence="2">
        <name>Zn(2+)</name>
        <dbReference type="ChEBI" id="CHEBI:29105"/>
    </cofactor>
</comment>
<dbReference type="AlphaFoldDB" id="A0A6P1XYX5"/>
<accession>A0A6P1XYX5</accession>
<dbReference type="InterPro" id="IPR015797">
    <property type="entry name" value="NUDIX_hydrolase-like_dom_sf"/>
</dbReference>
<evidence type="ECO:0000256" key="9">
    <source>
        <dbReference type="ARBA" id="ARBA00023679"/>
    </source>
</evidence>
<evidence type="ECO:0000256" key="7">
    <source>
        <dbReference type="ARBA" id="ARBA00022842"/>
    </source>
</evidence>
<dbReference type="EMBL" id="CP048020">
    <property type="protein sequence ID" value="QHX42545.1"/>
    <property type="molecule type" value="Genomic_DNA"/>
</dbReference>
<evidence type="ECO:0000313" key="12">
    <source>
        <dbReference type="EMBL" id="QHX42545.1"/>
    </source>
</evidence>
<evidence type="ECO:0000256" key="8">
    <source>
        <dbReference type="ARBA" id="ARBA00023027"/>
    </source>
</evidence>
<evidence type="ECO:0000256" key="1">
    <source>
        <dbReference type="ARBA" id="ARBA00001946"/>
    </source>
</evidence>